<organism evidence="2 3">
    <name type="scientific">Limnoraphis robusta CS-951</name>
    <dbReference type="NCBI Taxonomy" id="1637645"/>
    <lineage>
        <taxon>Bacteria</taxon>
        <taxon>Bacillati</taxon>
        <taxon>Cyanobacteriota</taxon>
        <taxon>Cyanophyceae</taxon>
        <taxon>Oscillatoriophycideae</taxon>
        <taxon>Oscillatoriales</taxon>
        <taxon>Sirenicapillariaceae</taxon>
        <taxon>Limnoraphis</taxon>
    </lineage>
</organism>
<evidence type="ECO:0000256" key="1">
    <source>
        <dbReference type="SAM" id="Coils"/>
    </source>
</evidence>
<gene>
    <name evidence="2" type="ORF">WN50_09865</name>
</gene>
<name>A0A0F5YHM1_9CYAN</name>
<protein>
    <submittedName>
        <fullName evidence="2">Uncharacterized protein</fullName>
    </submittedName>
</protein>
<dbReference type="EMBL" id="LATL02000353">
    <property type="protein sequence ID" value="KKD38253.1"/>
    <property type="molecule type" value="Genomic_DNA"/>
</dbReference>
<evidence type="ECO:0000313" key="2">
    <source>
        <dbReference type="EMBL" id="KKD38253.1"/>
    </source>
</evidence>
<reference evidence="2 3" key="1">
    <citation type="submission" date="2015-06" db="EMBL/GenBank/DDBJ databases">
        <title>Draft genome assembly of filamentous brackish cyanobacterium Limnoraphis robusta strain CS-951.</title>
        <authorList>
            <person name="Willis A."/>
            <person name="Parks M."/>
            <person name="Burford M.A."/>
        </authorList>
    </citation>
    <scope>NUCLEOTIDE SEQUENCE [LARGE SCALE GENOMIC DNA]</scope>
    <source>
        <strain evidence="2 3">CS-951</strain>
    </source>
</reference>
<feature type="coiled-coil region" evidence="1">
    <location>
        <begin position="67"/>
        <end position="108"/>
    </location>
</feature>
<accession>A0A0F5YHM1</accession>
<evidence type="ECO:0000313" key="3">
    <source>
        <dbReference type="Proteomes" id="UP000033607"/>
    </source>
</evidence>
<dbReference type="AlphaFoldDB" id="A0A0F5YHM1"/>
<proteinExistence type="predicted"/>
<comment type="caution">
    <text evidence="2">The sequence shown here is derived from an EMBL/GenBank/DDBJ whole genome shotgun (WGS) entry which is preliminary data.</text>
</comment>
<dbReference type="OrthoDB" id="470647at2"/>
<sequence>MKINQISFGLTVNMGNYESTRFDIQANLEDWEDTEQSMQVLREKLVSIAGVELSNGYNNLLGKINLERKYIKEIRTVTREIEAKESELEELKTKLKAVESLCSDSKELLKTYDEFKYKDSTLKELSNIIYSYNVLCHQIKEVNPKNETSSETSSETSPEF</sequence>
<dbReference type="Proteomes" id="UP000033607">
    <property type="component" value="Unassembled WGS sequence"/>
</dbReference>
<keyword evidence="1" id="KW-0175">Coiled coil</keyword>